<dbReference type="EMBL" id="JACEEZ010009558">
    <property type="protein sequence ID" value="KAG0722417.1"/>
    <property type="molecule type" value="Genomic_DNA"/>
</dbReference>
<evidence type="ECO:0000313" key="11">
    <source>
        <dbReference type="EMBL" id="KAG0722417.1"/>
    </source>
</evidence>
<gene>
    <name evidence="11" type="primary">Chst14_0</name>
    <name evidence="11" type="ORF">GWK47_000572</name>
</gene>
<keyword evidence="9" id="KW-0735">Signal-anchor</keyword>
<dbReference type="GO" id="GO:0016051">
    <property type="term" value="P:carbohydrate biosynthetic process"/>
    <property type="evidence" value="ECO:0007669"/>
    <property type="project" value="InterPro"/>
</dbReference>
<evidence type="ECO:0000256" key="2">
    <source>
        <dbReference type="ARBA" id="ARBA00006339"/>
    </source>
</evidence>
<accession>A0A8J5CY16</accession>
<reference evidence="11" key="1">
    <citation type="submission" date="2020-07" db="EMBL/GenBank/DDBJ databases">
        <title>The High-quality genome of the commercially important snow crab, Chionoecetes opilio.</title>
        <authorList>
            <person name="Jeong J.-H."/>
            <person name="Ryu S."/>
        </authorList>
    </citation>
    <scope>NUCLEOTIDE SEQUENCE</scope>
    <source>
        <strain evidence="11">MADBK_172401_WGS</strain>
        <tissue evidence="11">Digestive gland</tissue>
    </source>
</reference>
<comment type="similarity">
    <text evidence="2 9">Belongs to the sulfotransferase 2 family.</text>
</comment>
<protein>
    <recommendedName>
        <fullName evidence="9">Carbohydrate sulfotransferase</fullName>
        <ecNumber evidence="9">2.8.2.-</ecNumber>
    </recommendedName>
</protein>
<keyword evidence="8 9" id="KW-0325">Glycoprotein</keyword>
<dbReference type="InterPro" id="IPR018011">
    <property type="entry name" value="Carb_sulfotrans_8-10"/>
</dbReference>
<evidence type="ECO:0000256" key="6">
    <source>
        <dbReference type="ARBA" id="ARBA00023034"/>
    </source>
</evidence>
<dbReference type="PANTHER" id="PTHR12137:SF54">
    <property type="entry name" value="CARBOHYDRATE SULFOTRANSFERASE"/>
    <property type="match status" value="1"/>
</dbReference>
<keyword evidence="4" id="KW-0812">Transmembrane</keyword>
<comment type="caution">
    <text evidence="11">The sequence shown here is derived from an EMBL/GenBank/DDBJ whole genome shotgun (WGS) entry which is preliminary data.</text>
</comment>
<evidence type="ECO:0000256" key="8">
    <source>
        <dbReference type="ARBA" id="ARBA00023180"/>
    </source>
</evidence>
<keyword evidence="9" id="KW-0119">Carbohydrate metabolism</keyword>
<dbReference type="GO" id="GO:0000139">
    <property type="term" value="C:Golgi membrane"/>
    <property type="evidence" value="ECO:0007669"/>
    <property type="project" value="UniProtKB-SubCell"/>
</dbReference>
<evidence type="ECO:0000256" key="9">
    <source>
        <dbReference type="RuleBase" id="RU364020"/>
    </source>
</evidence>
<dbReference type="Pfam" id="PF03567">
    <property type="entry name" value="Sulfotransfer_2"/>
    <property type="match status" value="1"/>
</dbReference>
<name>A0A8J5CY16_CHIOP</name>
<dbReference type="AlphaFoldDB" id="A0A8J5CY16"/>
<keyword evidence="12" id="KW-1185">Reference proteome</keyword>
<evidence type="ECO:0000256" key="4">
    <source>
        <dbReference type="ARBA" id="ARBA00022692"/>
    </source>
</evidence>
<dbReference type="PANTHER" id="PTHR12137">
    <property type="entry name" value="CARBOHYDRATE SULFOTRANSFERASE"/>
    <property type="match status" value="1"/>
</dbReference>
<evidence type="ECO:0000256" key="10">
    <source>
        <dbReference type="SAM" id="MobiDB-lite"/>
    </source>
</evidence>
<evidence type="ECO:0000256" key="1">
    <source>
        <dbReference type="ARBA" id="ARBA00004323"/>
    </source>
</evidence>
<keyword evidence="6 9" id="KW-0333">Golgi apparatus</keyword>
<comment type="subcellular location">
    <subcellularLocation>
        <location evidence="1 9">Golgi apparatus membrane</location>
        <topology evidence="1 9">Single-pass type II membrane protein</topology>
    </subcellularLocation>
</comment>
<evidence type="ECO:0000256" key="7">
    <source>
        <dbReference type="ARBA" id="ARBA00023136"/>
    </source>
</evidence>
<dbReference type="OrthoDB" id="6344560at2759"/>
<keyword evidence="7" id="KW-0472">Membrane</keyword>
<proteinExistence type="inferred from homology"/>
<keyword evidence="3 9" id="KW-0808">Transferase</keyword>
<dbReference type="InterPro" id="IPR005331">
    <property type="entry name" value="Sulfotransferase"/>
</dbReference>
<dbReference type="EC" id="2.8.2.-" evidence="9"/>
<feature type="region of interest" description="Disordered" evidence="10">
    <location>
        <begin position="13"/>
        <end position="49"/>
    </location>
</feature>
<dbReference type="Proteomes" id="UP000770661">
    <property type="component" value="Unassembled WGS sequence"/>
</dbReference>
<sequence>MTLGGARVIECDPGWGQGHRIPARVRRAGAETPRDPLPRPDNTRDPMMSSALLPDVRGRQHIMGDDVSRGKHSGDGIRLRFTQNRRDLETEFKRRQDDLVQGCKQHNARVAQPDLLWRSIFRPVLRGPLKICMIKKVASSTLLRVAEQLKNQIAETLRPLEAVVVRHPLARLASAYRDKYLNGKPLHEYNDEWRNKTQSQEPWDTRFVLYWLPALVSEGSVPQTREFNETLRKIRKAHQMYRRYLSQTGALLAHPSEVEEEFYGAEITEVAFNMIMTGPHIALVKGFMISYNLTNLMERFMNASFTFSQFLHHVVWTHEQGMPDLHWMTYTESCDPCRRRVDYILKLETIQEEVNHLFHGVLGYPEKVGFPVRHRSYNPSIGHSDGHYYTNVSRELMQRVLEIYKQDFTLFGYKHELPGFGRGMGIIPQSPQVKEISNMAWGVGRITHIPTCIMQVLLYKIKRQKVTSPPRGVEAKSVLCAHDVNGYRANGATAEVPLRQGRRSSNTPRCLVNRRRCPKWPRFYPIGRWRGMTTNPGTPTCRGPGWAHLQVLLKVSGQCPFASSEIRGAWFPRLAIAPAMPGRPSLSPLESLA</sequence>
<evidence type="ECO:0000313" key="12">
    <source>
        <dbReference type="Proteomes" id="UP000770661"/>
    </source>
</evidence>
<evidence type="ECO:0000256" key="3">
    <source>
        <dbReference type="ARBA" id="ARBA00022679"/>
    </source>
</evidence>
<dbReference type="GO" id="GO:0008146">
    <property type="term" value="F:sulfotransferase activity"/>
    <property type="evidence" value="ECO:0007669"/>
    <property type="project" value="InterPro"/>
</dbReference>
<keyword evidence="5" id="KW-1133">Transmembrane helix</keyword>
<feature type="compositionally biased region" description="Basic and acidic residues" evidence="10">
    <location>
        <begin position="28"/>
        <end position="44"/>
    </location>
</feature>
<organism evidence="11 12">
    <name type="scientific">Chionoecetes opilio</name>
    <name type="common">Atlantic snow crab</name>
    <name type="synonym">Cancer opilio</name>
    <dbReference type="NCBI Taxonomy" id="41210"/>
    <lineage>
        <taxon>Eukaryota</taxon>
        <taxon>Metazoa</taxon>
        <taxon>Ecdysozoa</taxon>
        <taxon>Arthropoda</taxon>
        <taxon>Crustacea</taxon>
        <taxon>Multicrustacea</taxon>
        <taxon>Malacostraca</taxon>
        <taxon>Eumalacostraca</taxon>
        <taxon>Eucarida</taxon>
        <taxon>Decapoda</taxon>
        <taxon>Pleocyemata</taxon>
        <taxon>Brachyura</taxon>
        <taxon>Eubrachyura</taxon>
        <taxon>Majoidea</taxon>
        <taxon>Majidae</taxon>
        <taxon>Chionoecetes</taxon>
    </lineage>
</organism>
<evidence type="ECO:0000256" key="5">
    <source>
        <dbReference type="ARBA" id="ARBA00022989"/>
    </source>
</evidence>